<accession>A0A1J6KHQ9</accession>
<keyword evidence="3" id="KW-1185">Reference proteome</keyword>
<feature type="compositionally biased region" description="Polar residues" evidence="1">
    <location>
        <begin position="105"/>
        <end position="122"/>
    </location>
</feature>
<evidence type="ECO:0000313" key="3">
    <source>
        <dbReference type="Proteomes" id="UP000187609"/>
    </source>
</evidence>
<comment type="caution">
    <text evidence="2">The sequence shown here is derived from an EMBL/GenBank/DDBJ whole genome shotgun (WGS) entry which is preliminary data.</text>
</comment>
<evidence type="ECO:0000256" key="1">
    <source>
        <dbReference type="SAM" id="MobiDB-lite"/>
    </source>
</evidence>
<proteinExistence type="predicted"/>
<feature type="compositionally biased region" description="Polar residues" evidence="1">
    <location>
        <begin position="135"/>
        <end position="144"/>
    </location>
</feature>
<evidence type="ECO:0000313" key="2">
    <source>
        <dbReference type="EMBL" id="OIT18865.1"/>
    </source>
</evidence>
<feature type="region of interest" description="Disordered" evidence="1">
    <location>
        <begin position="70"/>
        <end position="144"/>
    </location>
</feature>
<feature type="compositionally biased region" description="Basic and acidic residues" evidence="1">
    <location>
        <begin position="123"/>
        <end position="134"/>
    </location>
</feature>
<organism evidence="2 3">
    <name type="scientific">Nicotiana attenuata</name>
    <name type="common">Coyote tobacco</name>
    <dbReference type="NCBI Taxonomy" id="49451"/>
    <lineage>
        <taxon>Eukaryota</taxon>
        <taxon>Viridiplantae</taxon>
        <taxon>Streptophyta</taxon>
        <taxon>Embryophyta</taxon>
        <taxon>Tracheophyta</taxon>
        <taxon>Spermatophyta</taxon>
        <taxon>Magnoliopsida</taxon>
        <taxon>eudicotyledons</taxon>
        <taxon>Gunneridae</taxon>
        <taxon>Pentapetalae</taxon>
        <taxon>asterids</taxon>
        <taxon>lamiids</taxon>
        <taxon>Solanales</taxon>
        <taxon>Solanaceae</taxon>
        <taxon>Nicotianoideae</taxon>
        <taxon>Nicotianeae</taxon>
        <taxon>Nicotiana</taxon>
    </lineage>
</organism>
<protein>
    <submittedName>
        <fullName evidence="2">Uncharacterized protein</fullName>
    </submittedName>
</protein>
<name>A0A1J6KHQ9_NICAT</name>
<dbReference type="AlphaFoldDB" id="A0A1J6KHQ9"/>
<dbReference type="Proteomes" id="UP000187609">
    <property type="component" value="Unassembled WGS sequence"/>
</dbReference>
<dbReference type="EMBL" id="MJEQ01015697">
    <property type="protein sequence ID" value="OIT18865.1"/>
    <property type="molecule type" value="Genomic_DNA"/>
</dbReference>
<feature type="compositionally biased region" description="Low complexity" evidence="1">
    <location>
        <begin position="70"/>
        <end position="81"/>
    </location>
</feature>
<dbReference type="Gramene" id="OIT18865">
    <property type="protein sequence ID" value="OIT18865"/>
    <property type="gene ID" value="A4A49_62209"/>
</dbReference>
<gene>
    <name evidence="2" type="ORF">A4A49_62209</name>
</gene>
<feature type="non-terminal residue" evidence="2">
    <location>
        <position position="144"/>
    </location>
</feature>
<sequence>MSQEVHSSKNKKAKNCIAAGSLASLLNQKVSSLKTKGIVQATRTNDKHQLNSIEKQLPQLGSQVQEQLLQLPLPSASPPAQIVHEQVQQKSLNSTSLASQALREQLQQKSLDSTTRTSQTVHEQFDDSSNHETNEQSVEQGKNI</sequence>
<reference evidence="2" key="1">
    <citation type="submission" date="2016-11" db="EMBL/GenBank/DDBJ databases">
        <title>The genome of Nicotiana attenuata.</title>
        <authorList>
            <person name="Xu S."/>
            <person name="Brockmoeller T."/>
            <person name="Gaquerel E."/>
            <person name="Navarro A."/>
            <person name="Kuhl H."/>
            <person name="Gase K."/>
            <person name="Ling Z."/>
            <person name="Zhou W."/>
            <person name="Kreitzer C."/>
            <person name="Stanke M."/>
            <person name="Tang H."/>
            <person name="Lyons E."/>
            <person name="Pandey P."/>
            <person name="Pandey S.P."/>
            <person name="Timmermann B."/>
            <person name="Baldwin I.T."/>
        </authorList>
    </citation>
    <scope>NUCLEOTIDE SEQUENCE [LARGE SCALE GENOMIC DNA]</scope>
    <source>
        <strain evidence="2">UT</strain>
    </source>
</reference>
<feature type="compositionally biased region" description="Polar residues" evidence="1">
    <location>
        <begin position="86"/>
        <end position="99"/>
    </location>
</feature>